<evidence type="ECO:0000313" key="1">
    <source>
        <dbReference type="EMBL" id="CUG03179.1"/>
    </source>
</evidence>
<evidence type="ECO:0000313" key="2">
    <source>
        <dbReference type="Proteomes" id="UP000051952"/>
    </source>
</evidence>
<reference evidence="2" key="1">
    <citation type="submission" date="2015-09" db="EMBL/GenBank/DDBJ databases">
        <authorList>
            <consortium name="Pathogen Informatics"/>
        </authorList>
    </citation>
    <scope>NUCLEOTIDE SEQUENCE [LARGE SCALE GENOMIC DNA]</scope>
    <source>
        <strain evidence="2">Lake Konstanz</strain>
    </source>
</reference>
<organism evidence="1 2">
    <name type="scientific">Bodo saltans</name>
    <name type="common">Flagellated protozoan</name>
    <dbReference type="NCBI Taxonomy" id="75058"/>
    <lineage>
        <taxon>Eukaryota</taxon>
        <taxon>Discoba</taxon>
        <taxon>Euglenozoa</taxon>
        <taxon>Kinetoplastea</taxon>
        <taxon>Metakinetoplastina</taxon>
        <taxon>Eubodonida</taxon>
        <taxon>Bodonidae</taxon>
        <taxon>Bodo</taxon>
    </lineage>
</organism>
<sequence>MRAVDPFQYDQDNSLDDYVGYFRAAQPLLTQSATHYVPQQKPTIPLLIFDELRECGCEYAAPVHGSDPENKGMSNGDSDRRKMFIGVFHQCVKGVCKSDTKKEKWFLCTLRRMSRFRLERVAAAMKRDKKFSMQESDSQDVSFLAFCGGAFQKSHARDLKELFKSDHPLKPPDSLVDIFKDDFDLFQTHLNCQQLACMESVVAYAKSLVEFMIPSYVYILGAIPDPILWSFDFSAADIEDLYHGNCDQASVARVIESLKDKSCLGPVAVCPDDAGAVLRHQRNLAYHTHVMLQGLQHNERRLLSLLYQYKDLLEKLDEFYMSTLNSKFGSIHYVLKVRRRAREARQCQCAMRLVWQPRSAGKCINASIHHFLDESGWNSNYFSEFSLDQTNSKLLEEKILQEVGSWPVPFLVSVVRTLRGVVVKDLDMTLFLGCGAPTNDPHRGEGYDRMVHIVTSTIRKLVLGVRLCHENARALATKYWHFSGADLHVINVPYDLNAIVVSHSQSETFKIIDVGLDLHGWYGTSNEWSSSDSAMTLTKLSDTSTATTSSGNTQQYALLKPFLVAMAKRNGAFVLHGFCDGVEGLVHEVRISVSPKKIGTPVKDLEDLEFVIRLDSENIHKSTITTLNANKRSPPNAFLRLGILLHDTGLSIGPDDVVAESGDCLSAALDAERRLASGEELLSEHRSRALQLSPSMLALLPRTHAELKLFLEDSFERLPVIEKFFFVTEGSEGVGVLGLSHHDMATALAVLRDTHFGDAATAIDEASFPTKYGFLQELSSTSGISVVHLDVVASLSKGNVEKLVNLTRGTSLRLILEVSKLTFPFFSDKKAAFTTVQLEERRIVDVVATSQMGKLAGIASKMISNNRDEDMKPLSEEAQEICAWAEGQYASITADAPTLFQDRRSTTDHTKLVIIVNDGMKVSSGSGDETNTDVVFIDLKRAVYQHDQVQDIVWRFSRKRIIVVVHQLDLSSTVFFTSREKDSVMEPISILRPDLTIPLQAGDARVAKILGCSVDMLHATPRAMKFIDVIRKHRQLTTIPTFQAYIMRSSLCEFLPHYQRLALYLKLVLDVDLSWDETFECIANSCHNIAASTIWDSMATRDEPIHHLPAYELVLPLGSVTSAINQAVESAMREGSPISEQLVEEWIEHRPSPASLRRFILSSLNPLSVFVLNPAVTVSLLLSTGFKDVVGHLPLWVGRLQSRALRTAACQQVLPSILSVVRWVVLFAGGSAIVTSDDVEHIFATIEDISLPVHKINAFILQMVFALDIKGSLATQHKFKNSLQASPDNGGIPISAVADTLRSSSPLGTLFVCAFLDADEKSALLRRNDHQLHQIKKWVHGDADEDNKAKPLVFANHVVLARFTASAWAELMLRVTSGTSCDIRSKVMMLIDAWSKKDQRNDIELVEWCCKHRGAFARADHVIRLIQTKLGINVAECPSYAIGFMWPLDPLDGSKESQEDSIEIVWNLCNEVHKRLHESTEVNTTDMMAETGVREDTDSRHHMAANFNSIATYIGATTAKHLRVRLVSVLVQRMKGGFGCDCVLGNWDCTIWVFAALWILAPTVSCMISLEDEEDAYLVQCLSAHISIPGAVQTAFADTVKKYRHIVPPLALALIGWVEYVPLAMILNLSKIPRMWNDRIKGPVLESFILVTPSMISHDDTNKLFSFVVACKRPLPREIIAALNVIAHDAMRQEVKMGNVVFRVSEGFSERIFVENLQYLRQYISSEDAQEVHNAQLVFLWFSCLGFDKFPPGLERSIQELRDRHIDCRNVDISHATIISPVVLDVHVLRPLVSDMLNVNHFEYLCEALTPVFPDTEDEDGSFYLDCPTLEAAVEGFAKVSARRYLDMYRSYKEQQLEQSDTADAAWKLILAHELMRPARALKSWSATLPELGTKYFDTIKGDLKKVPSCLDYCGLTEVNNNDLRLARVLTLHDVPYRPVDPKWRTEFPEKSARNSPSAPLASSPLIKSRSSFAGNDRGKEDSTGSSIHALLQSQCAGRSIDVSLILMLHVAHKDPFCLTLKVTPGSVCYFVEHDGNLEMTNSLANKREIASFKSHGHAWNFCKSFRGPMTLVGKGFFLYRSKDNSSDWRCFIGRGQPQQQDSKDFYFWHISAFHTALSLSLPPALEKLLVTLCNEVYDHVSPDRSSNNHHEKIEALISSNNSTKFREYRAHAEPLLAFCRLLIRVAIFMRSSDEPRLFPDSDKRGQTAPPRVGTVFDALSDVLRQMLSPEPLPVVDAAKSCSMAWIDYQATHEDCADDVEIIRDPSAQEIIQQALRKPDFKSSIEDFVRCLSSVDDSKFALFVLSEQCYAKNADSMPNQRLPNVDVLTKCNKLLHVKLAFEPLITYDAWTMLAKWSNNSISVEARLRAGNNRTEEEFERKELKRTLVKKRQKLQDAFRAVRTTVKSTCLGEGLVDRLETEVDHCWMHVDVKESEKYDDDLQPQPHIIWKDYDPDAYSINEGETIAHVLDASLCCYSDEPPQESKLRLINCDDGRTLTATRCGDDFVDIDGLPLVALPSNRFQMIAHGTSTKFVRLKHVNTDTNECMLIPTPTQGWKLEELNYVEDNQIYELQSSDELVIVDHQLLNTDPWPFVFRWCAMMIESPLPPQAKSFFLHHMHVPSLIKPPTSDMFLIMMYCIAQLCPAPPLRDRLLGALDFTPNDLCLRRDRMFGVIMTRSPGLPNGWETIPNRVEPITLDPNASQSEQFWTIRKKFAEVTTHVAVTGMKTVPDRLLKWCCEHTKKYPWRFILFLGASANKNAPENRDRVVTLKETFPSRALHQKREFDRKDNEAFLLRNSAATMLSIKSKRRVDWVSEVEVFVSDQKTGGGVILLVGPPGTGKTTELSNIQNTRRNATSTRKDLKFVTFDCSDSAIVTEPLVTLLDNASLGIELGAATVIFVADEYHFLANDKKDEFQRWVASKIHSMGFVLISNRKDSNDEAFNKRFNESTSTSLGSTSSSSIIWYCRVSAAKMREALQNVRMDPPSVEKGVAFLCTIRTLFSDDVVSLRMAADMCVSPYGQSSTGNGMKKPSTPLEFSLWSKLQRENDTFAVAVVRSFEKHYDRFGNKTKEDIIAAYKNVQDPIDLLVFTAMLPVMLTCAAVHDKVPSYVELTEALEAYNVHPVIRLAAWVQHTIDLVAETVPDMNTSPNRTMNDIIALTSKLEIADDPTSFPLIYGVNGMSDLTKCDLYAFSDALEPRDMLEAVARHEALHWKNIADHWLHHPVYDLETLMKLTECVSPKVLLGCLTPENAFHLVQQGLHEQSRYSFLEVVLRHYPSQSIELEGGVTSPYFFCVWHQASSQPMDEHGKLWVSEVEQYLPPTLMPRFLQWVATHGILAVGDRDALECSRTAARVIGLLAEEHCNDMQHARLWRSDRVASLATIGGAISLERAQKVARANLPAHPLWPAELKALCGLSVSSSVELAHIPPFEQLLSVPEASPNVLNYSN</sequence>
<name>A0A0S4IYV2_BODSA</name>
<gene>
    <name evidence="1" type="ORF">BSAL_70045</name>
</gene>
<dbReference type="Proteomes" id="UP000051952">
    <property type="component" value="Unassembled WGS sequence"/>
</dbReference>
<keyword evidence="2" id="KW-1185">Reference proteome</keyword>
<accession>A0A0S4IYV2</accession>
<protein>
    <submittedName>
        <fullName evidence="1">Uncharacterized protein</fullName>
    </submittedName>
</protein>
<dbReference type="InterPro" id="IPR027417">
    <property type="entry name" value="P-loop_NTPase"/>
</dbReference>
<dbReference type="SUPFAM" id="SSF52540">
    <property type="entry name" value="P-loop containing nucleoside triphosphate hydrolases"/>
    <property type="match status" value="1"/>
</dbReference>
<dbReference type="EMBL" id="CYKH01000506">
    <property type="protein sequence ID" value="CUG03179.1"/>
    <property type="molecule type" value="Genomic_DNA"/>
</dbReference>
<dbReference type="VEuPathDB" id="TriTrypDB:BSAL_70045"/>
<dbReference type="Gene3D" id="3.40.50.300">
    <property type="entry name" value="P-loop containing nucleotide triphosphate hydrolases"/>
    <property type="match status" value="1"/>
</dbReference>
<proteinExistence type="predicted"/>